<dbReference type="Proteomes" id="UP000016930">
    <property type="component" value="Unassembled WGS sequence"/>
</dbReference>
<dbReference type="PANTHER" id="PTHR12960">
    <property type="entry name" value="GLE-1-RELATED"/>
    <property type="match status" value="1"/>
</dbReference>
<dbReference type="InterPro" id="IPR038506">
    <property type="entry name" value="GLE1-like_sf"/>
</dbReference>
<evidence type="ECO:0000313" key="12">
    <source>
        <dbReference type="EMBL" id="EMD36459.1"/>
    </source>
</evidence>
<dbReference type="GO" id="GO:0015031">
    <property type="term" value="P:protein transport"/>
    <property type="evidence" value="ECO:0007669"/>
    <property type="project" value="UniProtKB-KW"/>
</dbReference>
<keyword evidence="5" id="KW-0653">Protein transport</keyword>
<keyword evidence="4" id="KW-0509">mRNA transport</keyword>
<dbReference type="HOGENOM" id="CLU_020872_1_0_1"/>
<evidence type="ECO:0000256" key="2">
    <source>
        <dbReference type="ARBA" id="ARBA00011056"/>
    </source>
</evidence>
<dbReference type="GO" id="GO:0000822">
    <property type="term" value="F:inositol hexakisphosphate binding"/>
    <property type="evidence" value="ECO:0007669"/>
    <property type="project" value="TreeGrafter"/>
</dbReference>
<keyword evidence="13" id="KW-1185">Reference proteome</keyword>
<dbReference type="GO" id="GO:0005737">
    <property type="term" value="C:cytoplasm"/>
    <property type="evidence" value="ECO:0007669"/>
    <property type="project" value="TreeGrafter"/>
</dbReference>
<reference evidence="12 13" key="1">
    <citation type="journal article" date="2012" name="Proc. Natl. Acad. Sci. U.S.A.">
        <title>Comparative genomics of Ceriporiopsis subvermispora and Phanerochaete chrysosporium provide insight into selective ligninolysis.</title>
        <authorList>
            <person name="Fernandez-Fueyo E."/>
            <person name="Ruiz-Duenas F.J."/>
            <person name="Ferreira P."/>
            <person name="Floudas D."/>
            <person name="Hibbett D.S."/>
            <person name="Canessa P."/>
            <person name="Larrondo L.F."/>
            <person name="James T.Y."/>
            <person name="Seelenfreund D."/>
            <person name="Lobos S."/>
            <person name="Polanco R."/>
            <person name="Tello M."/>
            <person name="Honda Y."/>
            <person name="Watanabe T."/>
            <person name="Watanabe T."/>
            <person name="Ryu J.S."/>
            <person name="Kubicek C.P."/>
            <person name="Schmoll M."/>
            <person name="Gaskell J."/>
            <person name="Hammel K.E."/>
            <person name="St John F.J."/>
            <person name="Vanden Wymelenberg A."/>
            <person name="Sabat G."/>
            <person name="Splinter BonDurant S."/>
            <person name="Syed K."/>
            <person name="Yadav J.S."/>
            <person name="Doddapaneni H."/>
            <person name="Subramanian V."/>
            <person name="Lavin J.L."/>
            <person name="Oguiza J.A."/>
            <person name="Perez G."/>
            <person name="Pisabarro A.G."/>
            <person name="Ramirez L."/>
            <person name="Santoyo F."/>
            <person name="Master E."/>
            <person name="Coutinho P.M."/>
            <person name="Henrissat B."/>
            <person name="Lombard V."/>
            <person name="Magnuson J.K."/>
            <person name="Kuees U."/>
            <person name="Hori C."/>
            <person name="Igarashi K."/>
            <person name="Samejima M."/>
            <person name="Held B.W."/>
            <person name="Barry K.W."/>
            <person name="LaButti K.M."/>
            <person name="Lapidus A."/>
            <person name="Lindquist E.A."/>
            <person name="Lucas S.M."/>
            <person name="Riley R."/>
            <person name="Salamov A.A."/>
            <person name="Hoffmeister D."/>
            <person name="Schwenk D."/>
            <person name="Hadar Y."/>
            <person name="Yarden O."/>
            <person name="de Vries R.P."/>
            <person name="Wiebenga A."/>
            <person name="Stenlid J."/>
            <person name="Eastwood D."/>
            <person name="Grigoriev I.V."/>
            <person name="Berka R.M."/>
            <person name="Blanchette R.A."/>
            <person name="Kersten P."/>
            <person name="Martinez A.T."/>
            <person name="Vicuna R."/>
            <person name="Cullen D."/>
        </authorList>
    </citation>
    <scope>NUCLEOTIDE SEQUENCE [LARGE SCALE GENOMIC DNA]</scope>
    <source>
        <strain evidence="12 13">B</strain>
    </source>
</reference>
<evidence type="ECO:0000256" key="8">
    <source>
        <dbReference type="ARBA" id="ARBA00023242"/>
    </source>
</evidence>
<dbReference type="GO" id="GO:0016973">
    <property type="term" value="P:poly(A)+ mRNA export from nucleus"/>
    <property type="evidence" value="ECO:0007669"/>
    <property type="project" value="InterPro"/>
</dbReference>
<feature type="region of interest" description="Disordered" evidence="11">
    <location>
        <begin position="1"/>
        <end position="83"/>
    </location>
</feature>
<comment type="similarity">
    <text evidence="2">Belongs to the GLE1 family.</text>
</comment>
<dbReference type="Gene3D" id="1.25.40.510">
    <property type="entry name" value="GLE1-like"/>
    <property type="match status" value="1"/>
</dbReference>
<evidence type="ECO:0000256" key="10">
    <source>
        <dbReference type="ARBA" id="ARBA00029983"/>
    </source>
</evidence>
<evidence type="ECO:0000256" key="4">
    <source>
        <dbReference type="ARBA" id="ARBA00022816"/>
    </source>
</evidence>
<feature type="compositionally biased region" description="Acidic residues" evidence="11">
    <location>
        <begin position="32"/>
        <end position="44"/>
    </location>
</feature>
<name>M2PJS8_CERS8</name>
<feature type="region of interest" description="Disordered" evidence="11">
    <location>
        <begin position="203"/>
        <end position="274"/>
    </location>
</feature>
<gene>
    <name evidence="12" type="ORF">CERSUDRAFT_156135</name>
</gene>
<keyword evidence="6" id="KW-0811">Translocation</keyword>
<sequence>MRFSAPRSPSPSPVRSSRRYSRRSTFGLPPDSSDEETDSDESDGESTASSSTDSFCYKSDSEVPPPPPRPKRPGRTLAEQHLMEDTVASIRLHVQYRDPYEEWEKQVRKDAFRIAKEEQSVHKSQRHRSIDQAHSQDTQRLASLHQQQVEEVQAQLAALNMRRQREEEQLKRQWAERNRLMWQKVDASIKLEEDKVKARLEAERKKREEEDRRRKEEEERRRAEEERKRQEEERKRQEEEKKRAEERAQKEEEERILQEQQERENRDSEERDARNAVGFTTAGYDWQVAREILMNLKQGAWKQAKLDRNLKSVRNQARRAITPKIGQLTDDAESVNHISHQIVDIARSTIDSPIYPQVLAAIAKAILLQAETEVTAEKRSARPLGHVLAILLEQLQLFSQVFWAKFVQRAGGWPVPMAVPLKDFDGRAFADAERVKLRGRREDESVADFTARVAAYMRVYFHALCMPETQGAARDPPYRFARVWTYFSRMLDAPHILLNPVAPAIMYAALEVGGTEAARMWGQQWAKLMGLLYEGVTVGLGGSNERLIGGQTPEGIAARVRVQLEIERVMTAS</sequence>
<dbReference type="GO" id="GO:0031369">
    <property type="term" value="F:translation initiation factor binding"/>
    <property type="evidence" value="ECO:0007669"/>
    <property type="project" value="TreeGrafter"/>
</dbReference>
<evidence type="ECO:0000256" key="11">
    <source>
        <dbReference type="SAM" id="MobiDB-lite"/>
    </source>
</evidence>
<keyword evidence="8" id="KW-0539">Nucleus</keyword>
<feature type="compositionally biased region" description="Low complexity" evidence="11">
    <location>
        <begin position="45"/>
        <end position="54"/>
    </location>
</feature>
<comment type="subcellular location">
    <subcellularLocation>
        <location evidence="1">Nucleus</location>
        <location evidence="1">Nuclear pore complex</location>
    </subcellularLocation>
</comment>
<evidence type="ECO:0000256" key="1">
    <source>
        <dbReference type="ARBA" id="ARBA00004567"/>
    </source>
</evidence>
<dbReference type="Pfam" id="PF07817">
    <property type="entry name" value="GLE1"/>
    <property type="match status" value="1"/>
</dbReference>
<dbReference type="PANTHER" id="PTHR12960:SF0">
    <property type="entry name" value="MRNA EXPORT FACTOR GLE1"/>
    <property type="match status" value="1"/>
</dbReference>
<dbReference type="AlphaFoldDB" id="M2PJS8"/>
<dbReference type="STRING" id="914234.M2PJS8"/>
<dbReference type="GO" id="GO:0005543">
    <property type="term" value="F:phospholipid binding"/>
    <property type="evidence" value="ECO:0007669"/>
    <property type="project" value="TreeGrafter"/>
</dbReference>
<organism evidence="12 13">
    <name type="scientific">Ceriporiopsis subvermispora (strain B)</name>
    <name type="common">White-rot fungus</name>
    <name type="synonym">Gelatoporia subvermispora</name>
    <dbReference type="NCBI Taxonomy" id="914234"/>
    <lineage>
        <taxon>Eukaryota</taxon>
        <taxon>Fungi</taxon>
        <taxon>Dikarya</taxon>
        <taxon>Basidiomycota</taxon>
        <taxon>Agaricomycotina</taxon>
        <taxon>Agaricomycetes</taxon>
        <taxon>Polyporales</taxon>
        <taxon>Gelatoporiaceae</taxon>
        <taxon>Gelatoporia</taxon>
    </lineage>
</organism>
<evidence type="ECO:0000313" key="13">
    <source>
        <dbReference type="Proteomes" id="UP000016930"/>
    </source>
</evidence>
<feature type="compositionally biased region" description="Polar residues" evidence="11">
    <location>
        <begin position="132"/>
        <end position="143"/>
    </location>
</feature>
<feature type="region of interest" description="Disordered" evidence="11">
    <location>
        <begin position="117"/>
        <end position="143"/>
    </location>
</feature>
<dbReference type="InterPro" id="IPR012476">
    <property type="entry name" value="GLE1"/>
</dbReference>
<evidence type="ECO:0000256" key="7">
    <source>
        <dbReference type="ARBA" id="ARBA00023132"/>
    </source>
</evidence>
<evidence type="ECO:0000256" key="9">
    <source>
        <dbReference type="ARBA" id="ARBA00026227"/>
    </source>
</evidence>
<dbReference type="EMBL" id="KB445798">
    <property type="protein sequence ID" value="EMD36459.1"/>
    <property type="molecule type" value="Genomic_DNA"/>
</dbReference>
<keyword evidence="7" id="KW-0906">Nuclear pore complex</keyword>
<evidence type="ECO:0000256" key="3">
    <source>
        <dbReference type="ARBA" id="ARBA00022448"/>
    </source>
</evidence>
<dbReference type="GO" id="GO:0044614">
    <property type="term" value="C:nuclear pore cytoplasmic filaments"/>
    <property type="evidence" value="ECO:0007669"/>
    <property type="project" value="TreeGrafter"/>
</dbReference>
<evidence type="ECO:0000256" key="5">
    <source>
        <dbReference type="ARBA" id="ARBA00022927"/>
    </source>
</evidence>
<accession>M2PJS8</accession>
<protein>
    <recommendedName>
        <fullName evidence="9">mRNA export factor GLE1</fullName>
    </recommendedName>
    <alternativeName>
        <fullName evidence="10">Nucleoporin GLE1</fullName>
    </alternativeName>
</protein>
<evidence type="ECO:0000256" key="6">
    <source>
        <dbReference type="ARBA" id="ARBA00023010"/>
    </source>
</evidence>
<proteinExistence type="inferred from homology"/>
<keyword evidence="3" id="KW-0813">Transport</keyword>
<dbReference type="OrthoDB" id="420884at2759"/>